<protein>
    <submittedName>
        <fullName evidence="3">Flagellar hook capping FlgD N-terminal domain-containing protein</fullName>
    </submittedName>
</protein>
<keyword evidence="3" id="KW-0282">Flagellum</keyword>
<dbReference type="InterPro" id="IPR005648">
    <property type="entry name" value="FlgD"/>
</dbReference>
<keyword evidence="2" id="KW-1005">Bacterial flagellum biogenesis</keyword>
<organism evidence="3 4">
    <name type="scientific">Carboxydichorda subterranea</name>
    <dbReference type="NCBI Taxonomy" id="3109565"/>
    <lineage>
        <taxon>Bacteria</taxon>
        <taxon>Bacillati</taxon>
        <taxon>Bacillota</taxon>
        <taxon>Limnochordia</taxon>
        <taxon>Limnochordales</taxon>
        <taxon>Geochordaceae</taxon>
        <taxon>Carboxydichorda</taxon>
    </lineage>
</organism>
<evidence type="ECO:0000256" key="2">
    <source>
        <dbReference type="ARBA" id="ARBA00022795"/>
    </source>
</evidence>
<dbReference type="Pfam" id="PF03963">
    <property type="entry name" value="FlgD"/>
    <property type="match status" value="1"/>
</dbReference>
<evidence type="ECO:0000313" key="3">
    <source>
        <dbReference type="EMBL" id="WRP18453.1"/>
    </source>
</evidence>
<dbReference type="RefSeq" id="WP_324717726.1">
    <property type="nucleotide sequence ID" value="NZ_CP141615.1"/>
</dbReference>
<reference evidence="3 4" key="1">
    <citation type="journal article" date="2024" name="Front. Microbiol.">
        <title>Novel thermophilic genera Geochorda gen. nov. and Carboxydochorda gen. nov. from the deep terrestrial subsurface reveal the ecophysiological diversity in the class Limnochordia.</title>
        <authorList>
            <person name="Karnachuk O.V."/>
            <person name="Lukina A.P."/>
            <person name="Avakyan M.R."/>
            <person name="Kadnikov V.V."/>
            <person name="Begmatov S."/>
            <person name="Beletsky A.V."/>
            <person name="Vlasova K.G."/>
            <person name="Novikov A.A."/>
            <person name="Shcherbakova V.A."/>
            <person name="Mardanov A.V."/>
            <person name="Ravin N.V."/>
        </authorList>
    </citation>
    <scope>NUCLEOTIDE SEQUENCE [LARGE SCALE GENOMIC DNA]</scope>
    <source>
        <strain evidence="3 4">L945</strain>
    </source>
</reference>
<comment type="similarity">
    <text evidence="1">Belongs to the FlgD family.</text>
</comment>
<accession>A0ABZ1C0N9</accession>
<evidence type="ECO:0000313" key="4">
    <source>
        <dbReference type="Proteomes" id="UP001332192"/>
    </source>
</evidence>
<dbReference type="Proteomes" id="UP001332192">
    <property type="component" value="Chromosome"/>
</dbReference>
<name>A0ABZ1C0N9_9FIRM</name>
<proteinExistence type="inferred from homology"/>
<keyword evidence="3" id="KW-0969">Cilium</keyword>
<dbReference type="EMBL" id="CP141615">
    <property type="protein sequence ID" value="WRP18453.1"/>
    <property type="molecule type" value="Genomic_DNA"/>
</dbReference>
<gene>
    <name evidence="3" type="ORF">U7230_05460</name>
</gene>
<evidence type="ECO:0000256" key="1">
    <source>
        <dbReference type="ARBA" id="ARBA00010577"/>
    </source>
</evidence>
<keyword evidence="3" id="KW-0966">Cell projection</keyword>
<sequence>MSTAVDGTSTYGVAAKTASSWLSQGQEVSTDDFLKLLTLQLKYQNPLEPMKETEFVTQLAQFSQLEAERGIHALTARLVETQMLSQAAELLGRTVLLRPPDSDEFVQGVVEKVKVVDGMPRLVVGGQEYPLSDVAEVVK</sequence>
<keyword evidence="4" id="KW-1185">Reference proteome</keyword>